<feature type="region of interest" description="Disordered" evidence="9">
    <location>
        <begin position="1032"/>
        <end position="1075"/>
    </location>
</feature>
<organism evidence="13 14">
    <name type="scientific">Acetobacterium tundrae</name>
    <dbReference type="NCBI Taxonomy" id="132932"/>
    <lineage>
        <taxon>Bacteria</taxon>
        <taxon>Bacillati</taxon>
        <taxon>Bacillota</taxon>
        <taxon>Clostridia</taxon>
        <taxon>Eubacteriales</taxon>
        <taxon>Eubacteriaceae</taxon>
        <taxon>Acetobacterium</taxon>
    </lineage>
</organism>
<evidence type="ECO:0000256" key="9">
    <source>
        <dbReference type="SAM" id="MobiDB-lite"/>
    </source>
</evidence>
<protein>
    <submittedName>
        <fullName evidence="13">HAMP domain-containing protein</fullName>
    </submittedName>
</protein>
<evidence type="ECO:0000256" key="2">
    <source>
        <dbReference type="ARBA" id="ARBA00022475"/>
    </source>
</evidence>
<dbReference type="InterPro" id="IPR029151">
    <property type="entry name" value="Sensor-like_sf"/>
</dbReference>
<dbReference type="Gene3D" id="1.10.287.950">
    <property type="entry name" value="Methyl-accepting chemotaxis protein"/>
    <property type="match status" value="1"/>
</dbReference>
<name>A0ABR6WLY2_9FIRM</name>
<evidence type="ECO:0000256" key="7">
    <source>
        <dbReference type="ARBA" id="ARBA00029447"/>
    </source>
</evidence>
<keyword evidence="4 10" id="KW-0812">Transmembrane</keyword>
<accession>A0ABR6WLY2</accession>
<dbReference type="CDD" id="cd12913">
    <property type="entry name" value="PDC1_MCP_like"/>
    <property type="match status" value="1"/>
</dbReference>
<dbReference type="PROSITE" id="PS50111">
    <property type="entry name" value="CHEMOTAXIS_TRANSDUC_2"/>
    <property type="match status" value="1"/>
</dbReference>
<dbReference type="Pfam" id="PF00015">
    <property type="entry name" value="MCPsignal"/>
    <property type="match status" value="1"/>
</dbReference>
<keyword evidence="5 10" id="KW-1133">Transmembrane helix</keyword>
<dbReference type="PANTHER" id="PTHR43531">
    <property type="entry name" value="PROTEIN ICFG"/>
    <property type="match status" value="1"/>
</dbReference>
<dbReference type="Gene3D" id="3.30.450.20">
    <property type="entry name" value="PAS domain"/>
    <property type="match status" value="3"/>
</dbReference>
<dbReference type="PROSITE" id="PS50885">
    <property type="entry name" value="HAMP"/>
    <property type="match status" value="2"/>
</dbReference>
<evidence type="ECO:0000259" key="12">
    <source>
        <dbReference type="PROSITE" id="PS50885"/>
    </source>
</evidence>
<comment type="similarity">
    <text evidence="7">Belongs to the methyl-accepting chemotaxis (MCP) protein family.</text>
</comment>
<dbReference type="SMART" id="SM00283">
    <property type="entry name" value="MA"/>
    <property type="match status" value="1"/>
</dbReference>
<dbReference type="Pfam" id="PF18947">
    <property type="entry name" value="HAMP_2"/>
    <property type="match status" value="1"/>
</dbReference>
<dbReference type="SUPFAM" id="SSF103190">
    <property type="entry name" value="Sensory domain-like"/>
    <property type="match status" value="1"/>
</dbReference>
<evidence type="ECO:0000313" key="13">
    <source>
        <dbReference type="EMBL" id="MBC3797480.1"/>
    </source>
</evidence>
<feature type="domain" description="Methyl-accepting transducer" evidence="11">
    <location>
        <begin position="785"/>
        <end position="1014"/>
    </location>
</feature>
<dbReference type="CDD" id="cd06225">
    <property type="entry name" value="HAMP"/>
    <property type="match status" value="2"/>
</dbReference>
<feature type="compositionally biased region" description="Basic and acidic residues" evidence="9">
    <location>
        <begin position="1062"/>
        <end position="1075"/>
    </location>
</feature>
<proteinExistence type="inferred from homology"/>
<feature type="domain" description="HAMP" evidence="12">
    <location>
        <begin position="683"/>
        <end position="735"/>
    </location>
</feature>
<dbReference type="Proteomes" id="UP000653358">
    <property type="component" value="Unassembled WGS sequence"/>
</dbReference>
<evidence type="ECO:0000256" key="5">
    <source>
        <dbReference type="ARBA" id="ARBA00022989"/>
    </source>
</evidence>
<keyword evidence="14" id="KW-1185">Reference proteome</keyword>
<dbReference type="EMBL" id="WJBB01000012">
    <property type="protein sequence ID" value="MBC3797480.1"/>
    <property type="molecule type" value="Genomic_DNA"/>
</dbReference>
<dbReference type="Pfam" id="PF02743">
    <property type="entry name" value="dCache_1"/>
    <property type="match status" value="1"/>
</dbReference>
<evidence type="ECO:0000256" key="6">
    <source>
        <dbReference type="ARBA" id="ARBA00023136"/>
    </source>
</evidence>
<dbReference type="CDD" id="cd11386">
    <property type="entry name" value="MCP_signal"/>
    <property type="match status" value="1"/>
</dbReference>
<comment type="caution">
    <text evidence="13">The sequence shown here is derived from an EMBL/GenBank/DDBJ whole genome shotgun (WGS) entry which is preliminary data.</text>
</comment>
<feature type="domain" description="HAMP" evidence="12">
    <location>
        <begin position="327"/>
        <end position="382"/>
    </location>
</feature>
<dbReference type="InterPro" id="IPR051310">
    <property type="entry name" value="MCP_chemotaxis"/>
</dbReference>
<dbReference type="CDD" id="cd12912">
    <property type="entry name" value="PDC2_MCP_like"/>
    <property type="match status" value="1"/>
</dbReference>
<evidence type="ECO:0000259" key="11">
    <source>
        <dbReference type="PROSITE" id="PS50111"/>
    </source>
</evidence>
<dbReference type="Gene3D" id="1.20.120.1530">
    <property type="match status" value="2"/>
</dbReference>
<sequence length="1075" mass="116108">MTKRRKTMNKKKGLLLRMLLTIGLPVAIIFAIVAGISLYVVNQSITNITINELSARSQAVSNEVEGYLNEYIEVAKQMSTNPETQKMFEEITPGVPITSVGSYPEVKQALDNVKATNPDNIIAAWIGDFDSSQITQSDGYTSDASYDITSRGWYKDLQEKKTVFITEPYEDTATKKMIVSVVAPVFKSGTQEMTGATCIDVSIDHIKQIIAENKIGETGFFVIATNKGTVFDHPNPDFINKPLTDTDMSENIISALMDKTAGSLTYTTDGTKSQGYVAKIGDTGWVLATGLPMKEFNQQFVGIQLMMLVIFGLGLVVIIGLIVFSTQKFINPIKKLAEAADRLAVGNINIDYSMADHATQDEIGALTVSFVNLAENIKDQSEAARFMAEGNLDINIQPKSENDILGVSMIAIKKAIGNLVSDTIMLSDSAIHGDFTKRAEESRHAGDYAKVIAGINQTLDTVVDNMFWYESIIDNIPFPIQVTDNNMKWIFMNRAFEAFLIAKGVIKDRNSACGMDCYNAGASICQTDSCGIRQLLDKGLSESYFEWAGRSKKQDTAYLKNKSGENIGFVEIITDLTAIIRVSDYTKTEIGRLASNLICLSEGNMDFDMNISEADEYTTEVSAQFNEISNSLVTVKDSIGEMIDGAAMITNAVIDGNLQTRADTSRFQGAWEELVGGMNAILDEINKPIQEIMSVMDAISNGNLQARIADNYKGDVEILTGTVNTTAKRLDVIVSEITEKIGQLSHGNLDIEHATPFDGDFVTISNAINVIIDSLNDVMGEINTASEQVASGSGQVSAGSQSLAQGSTEQASSVQELTASIAEIAEQTKKNAVDANQARELTDTVKTNAAKGNAQMSSMQSSMIAINQSSEDISKIIKVIDDIAFQTNILALNAAVEAARAGQHGKGFAVVAEEVRSLAARSANAAKETTTLIEGSIDKVQEGTKIADDTAAALDDIVAGIEKVTTLIGNIAVASSEQASGIAQIDTGVEQVAQVVQQNSATAEQSAAASEELSGQAELLKQMVGTFKLRSKIRSQSTAKSIERHPKATSTKETPRPASESNVDREEITIDFDKY</sequence>
<evidence type="ECO:0000256" key="8">
    <source>
        <dbReference type="PROSITE-ProRule" id="PRU00284"/>
    </source>
</evidence>
<keyword evidence="3" id="KW-0145">Chemotaxis</keyword>
<keyword evidence="2" id="KW-1003">Cell membrane</keyword>
<dbReference type="SUPFAM" id="SSF58104">
    <property type="entry name" value="Methyl-accepting chemotaxis protein (MCP) signaling domain"/>
    <property type="match status" value="1"/>
</dbReference>
<evidence type="ECO:0000256" key="10">
    <source>
        <dbReference type="SAM" id="Phobius"/>
    </source>
</evidence>
<evidence type="ECO:0000313" key="14">
    <source>
        <dbReference type="Proteomes" id="UP000653358"/>
    </source>
</evidence>
<dbReference type="InterPro" id="IPR003660">
    <property type="entry name" value="HAMP_dom"/>
</dbReference>
<keyword evidence="6 10" id="KW-0472">Membrane</keyword>
<reference evidence="13 14" key="1">
    <citation type="journal article" date="2020" name="mSystems">
        <title>Defining Genomic and Predicted Metabolic Features of the Acetobacterium Genus.</title>
        <authorList>
            <person name="Ross D.E."/>
            <person name="Marshall C.W."/>
            <person name="Gulliver D."/>
            <person name="May H.D."/>
            <person name="Norman R.S."/>
        </authorList>
    </citation>
    <scope>NUCLEOTIDE SEQUENCE [LARGE SCALE GENOMIC DNA]</scope>
    <source>
        <strain evidence="13 14">DSM 9173</strain>
    </source>
</reference>
<dbReference type="InterPro" id="IPR033479">
    <property type="entry name" value="dCache_1"/>
</dbReference>
<dbReference type="SMART" id="SM00304">
    <property type="entry name" value="HAMP"/>
    <property type="match status" value="3"/>
</dbReference>
<dbReference type="Pfam" id="PF00672">
    <property type="entry name" value="HAMP"/>
    <property type="match status" value="1"/>
</dbReference>
<dbReference type="InterPro" id="IPR004089">
    <property type="entry name" value="MCPsignal_dom"/>
</dbReference>
<keyword evidence="8" id="KW-0807">Transducer</keyword>
<dbReference type="SUPFAM" id="SSF158472">
    <property type="entry name" value="HAMP domain-like"/>
    <property type="match status" value="1"/>
</dbReference>
<evidence type="ECO:0000256" key="4">
    <source>
        <dbReference type="ARBA" id="ARBA00022692"/>
    </source>
</evidence>
<gene>
    <name evidence="13" type="ORF">GH807_10525</name>
</gene>
<evidence type="ECO:0000256" key="1">
    <source>
        <dbReference type="ARBA" id="ARBA00004651"/>
    </source>
</evidence>
<dbReference type="PANTHER" id="PTHR43531:SF11">
    <property type="entry name" value="METHYL-ACCEPTING CHEMOTAXIS PROTEIN 3"/>
    <property type="match status" value="1"/>
</dbReference>
<evidence type="ECO:0000256" key="3">
    <source>
        <dbReference type="ARBA" id="ARBA00022500"/>
    </source>
</evidence>
<comment type="subcellular location">
    <subcellularLocation>
        <location evidence="1">Cell membrane</location>
        <topology evidence="1">Multi-pass membrane protein</topology>
    </subcellularLocation>
</comment>
<feature type="transmembrane region" description="Helical" evidence="10">
    <location>
        <begin position="301"/>
        <end position="324"/>
    </location>
</feature>